<name>A0A916LIH9_MYCTX</name>
<protein>
    <submittedName>
        <fullName evidence="1">Uncharacterized protein</fullName>
    </submittedName>
</protein>
<dbReference type="Proteomes" id="UP000039021">
    <property type="component" value="Unassembled WGS sequence"/>
</dbReference>
<reference evidence="2" key="1">
    <citation type="submission" date="2015-03" db="EMBL/GenBank/DDBJ databases">
        <authorList>
            <consortium name="Pathogen Informatics"/>
        </authorList>
    </citation>
    <scope>NUCLEOTIDE SEQUENCE [LARGE SCALE GENOMIC DNA]</scope>
    <source>
        <strain evidence="2">N09902308</strain>
    </source>
</reference>
<sequence>MQRAPITAPSRTVAWLAIRASDPTWTPWITHRCATVAPGPMSTGMPGGACNTAPSCTLAPSRTTTGA</sequence>
<evidence type="ECO:0000313" key="2">
    <source>
        <dbReference type="Proteomes" id="UP000039021"/>
    </source>
</evidence>
<dbReference type="EMBL" id="CSBK01004643">
    <property type="protein sequence ID" value="CPC07109.1"/>
    <property type="molecule type" value="Genomic_DNA"/>
</dbReference>
<proteinExistence type="predicted"/>
<gene>
    <name evidence="1" type="ORF">ERS007739_05547</name>
</gene>
<comment type="caution">
    <text evidence="1">The sequence shown here is derived from an EMBL/GenBank/DDBJ whole genome shotgun (WGS) entry which is preliminary data.</text>
</comment>
<accession>A0A916LIH9</accession>
<dbReference type="AlphaFoldDB" id="A0A916LIH9"/>
<evidence type="ECO:0000313" key="1">
    <source>
        <dbReference type="EMBL" id="CPC07109.1"/>
    </source>
</evidence>
<organism evidence="1 2">
    <name type="scientific">Mycobacterium tuberculosis</name>
    <dbReference type="NCBI Taxonomy" id="1773"/>
    <lineage>
        <taxon>Bacteria</taxon>
        <taxon>Bacillati</taxon>
        <taxon>Actinomycetota</taxon>
        <taxon>Actinomycetes</taxon>
        <taxon>Mycobacteriales</taxon>
        <taxon>Mycobacteriaceae</taxon>
        <taxon>Mycobacterium</taxon>
        <taxon>Mycobacterium tuberculosis complex</taxon>
    </lineage>
</organism>